<dbReference type="EMBL" id="JAOPGA020000710">
    <property type="protein sequence ID" value="KAL0481007.1"/>
    <property type="molecule type" value="Genomic_DNA"/>
</dbReference>
<gene>
    <name evidence="1" type="ORF">AKO1_013656</name>
</gene>
<keyword evidence="2" id="KW-1185">Reference proteome</keyword>
<comment type="caution">
    <text evidence="1">The sequence shown here is derived from an EMBL/GenBank/DDBJ whole genome shotgun (WGS) entry which is preliminary data.</text>
</comment>
<evidence type="ECO:0000313" key="2">
    <source>
        <dbReference type="Proteomes" id="UP001431209"/>
    </source>
</evidence>
<proteinExistence type="predicted"/>
<protein>
    <submittedName>
        <fullName evidence="1">ATP synthase subunit atpH</fullName>
    </submittedName>
</protein>
<sequence length="199" mass="23237">MSFINPERAVDSIEHKEEENKYATLLSERLRVYMKGQLLRLNLDITRKSTEELFNNLLEQNTFGFVILVAKVAAKYNWEPVLGYVEKFWDLLSLAGGFVAEDVLSTFKERNQTIYKEINEVDAECGQTFLFLRQICPKELLLTFQQTQIVSLMEHLRKEQEKIRTKLINTPYLQVLEDNIQMYLQMASDLSLSLSMNAQ</sequence>
<accession>A0AAW2YUA4</accession>
<organism evidence="1 2">
    <name type="scientific">Acrasis kona</name>
    <dbReference type="NCBI Taxonomy" id="1008807"/>
    <lineage>
        <taxon>Eukaryota</taxon>
        <taxon>Discoba</taxon>
        <taxon>Heterolobosea</taxon>
        <taxon>Tetramitia</taxon>
        <taxon>Eutetramitia</taxon>
        <taxon>Acrasidae</taxon>
        <taxon>Acrasis</taxon>
    </lineage>
</organism>
<reference evidence="1 2" key="1">
    <citation type="submission" date="2024-03" db="EMBL/GenBank/DDBJ databases">
        <title>The Acrasis kona genome and developmental transcriptomes reveal deep origins of eukaryotic multicellular pathways.</title>
        <authorList>
            <person name="Sheikh S."/>
            <person name="Fu C.-J."/>
            <person name="Brown M.W."/>
            <person name="Baldauf S.L."/>
        </authorList>
    </citation>
    <scope>NUCLEOTIDE SEQUENCE [LARGE SCALE GENOMIC DNA]</scope>
    <source>
        <strain evidence="1 2">ATCC MYA-3509</strain>
    </source>
</reference>
<dbReference type="Proteomes" id="UP001431209">
    <property type="component" value="Unassembled WGS sequence"/>
</dbReference>
<evidence type="ECO:0000313" key="1">
    <source>
        <dbReference type="EMBL" id="KAL0481007.1"/>
    </source>
</evidence>
<name>A0AAW2YUA4_9EUKA</name>
<dbReference type="AlphaFoldDB" id="A0AAW2YUA4"/>